<accession>A0A9P9IKW8</accession>
<comment type="caution">
    <text evidence="1">The sequence shown here is derived from an EMBL/GenBank/DDBJ whole genome shotgun (WGS) entry which is preliminary data.</text>
</comment>
<gene>
    <name evidence="1" type="ORF">EDB81DRAFT_813547</name>
</gene>
<evidence type="ECO:0000313" key="2">
    <source>
        <dbReference type="Proteomes" id="UP000738349"/>
    </source>
</evidence>
<keyword evidence="2" id="KW-1185">Reference proteome</keyword>
<proteinExistence type="predicted"/>
<dbReference type="AlphaFoldDB" id="A0A9P9IKW8"/>
<evidence type="ECO:0000313" key="1">
    <source>
        <dbReference type="EMBL" id="KAH7123094.1"/>
    </source>
</evidence>
<sequence>MFSGKQPTSETKYKSMGNDEQLQSVKELGMTFSYLNNKNVWKAFCATYEAIYEHLGDFDTWYATNRNGDIDVSLQSEWNKYVRAVLDSLVRRSRASFDMMEGYKKAVDSTHKPFWDKWQTNLLNRASIKIDGTCPNLD</sequence>
<protein>
    <submittedName>
        <fullName evidence="1">Uncharacterized protein</fullName>
    </submittedName>
</protein>
<dbReference type="EMBL" id="JAGMUV010000023">
    <property type="protein sequence ID" value="KAH7123094.1"/>
    <property type="molecule type" value="Genomic_DNA"/>
</dbReference>
<dbReference type="Proteomes" id="UP000738349">
    <property type="component" value="Unassembled WGS sequence"/>
</dbReference>
<organism evidence="1 2">
    <name type="scientific">Dactylonectria macrodidyma</name>
    <dbReference type="NCBI Taxonomy" id="307937"/>
    <lineage>
        <taxon>Eukaryota</taxon>
        <taxon>Fungi</taxon>
        <taxon>Dikarya</taxon>
        <taxon>Ascomycota</taxon>
        <taxon>Pezizomycotina</taxon>
        <taxon>Sordariomycetes</taxon>
        <taxon>Hypocreomycetidae</taxon>
        <taxon>Hypocreales</taxon>
        <taxon>Nectriaceae</taxon>
        <taxon>Dactylonectria</taxon>
    </lineage>
</organism>
<reference evidence="1" key="1">
    <citation type="journal article" date="2021" name="Nat. Commun.">
        <title>Genetic determinants of endophytism in the Arabidopsis root mycobiome.</title>
        <authorList>
            <person name="Mesny F."/>
            <person name="Miyauchi S."/>
            <person name="Thiergart T."/>
            <person name="Pickel B."/>
            <person name="Atanasova L."/>
            <person name="Karlsson M."/>
            <person name="Huettel B."/>
            <person name="Barry K.W."/>
            <person name="Haridas S."/>
            <person name="Chen C."/>
            <person name="Bauer D."/>
            <person name="Andreopoulos W."/>
            <person name="Pangilinan J."/>
            <person name="LaButti K."/>
            <person name="Riley R."/>
            <person name="Lipzen A."/>
            <person name="Clum A."/>
            <person name="Drula E."/>
            <person name="Henrissat B."/>
            <person name="Kohler A."/>
            <person name="Grigoriev I.V."/>
            <person name="Martin F.M."/>
            <person name="Hacquard S."/>
        </authorList>
    </citation>
    <scope>NUCLEOTIDE SEQUENCE</scope>
    <source>
        <strain evidence="1">MPI-CAGE-AT-0147</strain>
    </source>
</reference>
<name>A0A9P9IKW8_9HYPO</name>
<dbReference type="OrthoDB" id="4990560at2759"/>